<proteinExistence type="predicted"/>
<accession>A0A812JZQ4</accession>
<dbReference type="Pfam" id="PF10294">
    <property type="entry name" value="Methyltransf_16"/>
    <property type="match status" value="1"/>
</dbReference>
<organism evidence="1 2">
    <name type="scientific">Symbiodinium natans</name>
    <dbReference type="NCBI Taxonomy" id="878477"/>
    <lineage>
        <taxon>Eukaryota</taxon>
        <taxon>Sar</taxon>
        <taxon>Alveolata</taxon>
        <taxon>Dinophyceae</taxon>
        <taxon>Suessiales</taxon>
        <taxon>Symbiodiniaceae</taxon>
        <taxon>Symbiodinium</taxon>
    </lineage>
</organism>
<sequence>MVRGARVLELGCGNGLCSLVAASLGASVLASDYRQLPLDLLRAAADACGARVSERLQTTVLDFADPMPSALAVSTRHRAEKVSPTAEPLPDHDLLIAADVGYSKALAWRLGERCRESLQRGRRVLVCESRQMPECRLAFSEALNLDQKRVYRLAPREPVQVETGAPRCQESIRSLWYLDAGGGG</sequence>
<dbReference type="Gene3D" id="3.40.50.150">
    <property type="entry name" value="Vaccinia Virus protein VP39"/>
    <property type="match status" value="1"/>
</dbReference>
<gene>
    <name evidence="1" type="primary">luxQ</name>
    <name evidence="1" type="ORF">SNAT2548_LOCUS7720</name>
</gene>
<dbReference type="AlphaFoldDB" id="A0A812JZQ4"/>
<evidence type="ECO:0000313" key="2">
    <source>
        <dbReference type="Proteomes" id="UP000604046"/>
    </source>
</evidence>
<protein>
    <submittedName>
        <fullName evidence="1">LuxQ protein</fullName>
    </submittedName>
</protein>
<dbReference type="SUPFAM" id="SSF53335">
    <property type="entry name" value="S-adenosyl-L-methionine-dependent methyltransferases"/>
    <property type="match status" value="1"/>
</dbReference>
<dbReference type="InterPro" id="IPR029063">
    <property type="entry name" value="SAM-dependent_MTases_sf"/>
</dbReference>
<reference evidence="1" key="1">
    <citation type="submission" date="2021-02" db="EMBL/GenBank/DDBJ databases">
        <authorList>
            <person name="Dougan E. K."/>
            <person name="Rhodes N."/>
            <person name="Thang M."/>
            <person name="Chan C."/>
        </authorList>
    </citation>
    <scope>NUCLEOTIDE SEQUENCE</scope>
</reference>
<dbReference type="Proteomes" id="UP000604046">
    <property type="component" value="Unassembled WGS sequence"/>
</dbReference>
<evidence type="ECO:0000313" key="1">
    <source>
        <dbReference type="EMBL" id="CAE7217343.1"/>
    </source>
</evidence>
<dbReference type="PANTHER" id="PTHR14614:SF163">
    <property type="entry name" value="METHYLTRANSFERASE SMALL DOMAIN-CONTAINING PROTEIN"/>
    <property type="match status" value="1"/>
</dbReference>
<dbReference type="PANTHER" id="PTHR14614">
    <property type="entry name" value="HEPATOCELLULAR CARCINOMA-ASSOCIATED ANTIGEN"/>
    <property type="match status" value="1"/>
</dbReference>
<keyword evidence="2" id="KW-1185">Reference proteome</keyword>
<dbReference type="EMBL" id="CAJNDS010000550">
    <property type="protein sequence ID" value="CAE7217343.1"/>
    <property type="molecule type" value="Genomic_DNA"/>
</dbReference>
<name>A0A812JZQ4_9DINO</name>
<comment type="caution">
    <text evidence="1">The sequence shown here is derived from an EMBL/GenBank/DDBJ whole genome shotgun (WGS) entry which is preliminary data.</text>
</comment>
<dbReference type="InterPro" id="IPR019410">
    <property type="entry name" value="Methyltransf_16"/>
</dbReference>